<evidence type="ECO:0000313" key="3">
    <source>
        <dbReference type="EMBL" id="RSZ35565.1"/>
    </source>
</evidence>
<feature type="domain" description="Transposase InsH N-terminal" evidence="1">
    <location>
        <begin position="73"/>
        <end position="167"/>
    </location>
</feature>
<proteinExistence type="predicted"/>
<reference evidence="3 4" key="2">
    <citation type="submission" date="2018-12" db="EMBL/GenBank/DDBJ databases">
        <title>The genome sequences of strain 502.</title>
        <authorList>
            <person name="Gao J."/>
            <person name="Sun J."/>
        </authorList>
    </citation>
    <scope>NUCLEOTIDE SEQUENCE [LARGE SCALE GENOMIC DNA]</scope>
    <source>
        <strain evidence="3 4">502</strain>
    </source>
</reference>
<evidence type="ECO:0000313" key="2">
    <source>
        <dbReference type="EMBL" id="RRH87275.1"/>
    </source>
</evidence>
<gene>
    <name evidence="2" type="ORF">EH244_17400</name>
    <name evidence="3" type="ORF">EJO66_16355</name>
</gene>
<dbReference type="Gene3D" id="3.40.1620.10">
    <property type="entry name" value="YefM-like domain"/>
    <property type="match status" value="1"/>
</dbReference>
<organism evidence="2 5">
    <name type="scientific">Variovorax beijingensis</name>
    <dbReference type="NCBI Taxonomy" id="2496117"/>
    <lineage>
        <taxon>Bacteria</taxon>
        <taxon>Pseudomonadati</taxon>
        <taxon>Pseudomonadota</taxon>
        <taxon>Betaproteobacteria</taxon>
        <taxon>Burkholderiales</taxon>
        <taxon>Comamonadaceae</taxon>
        <taxon>Variovorax</taxon>
    </lineage>
</organism>
<comment type="caution">
    <text evidence="2">The sequence shown here is derived from an EMBL/GenBank/DDBJ whole genome shotgun (WGS) entry which is preliminary data.</text>
</comment>
<name>A0A3P3ELM0_9BURK</name>
<dbReference type="EMBL" id="RXFQ01000008">
    <property type="protein sequence ID" value="RSZ35565.1"/>
    <property type="molecule type" value="Genomic_DNA"/>
</dbReference>
<evidence type="ECO:0000259" key="1">
    <source>
        <dbReference type="Pfam" id="PF05598"/>
    </source>
</evidence>
<dbReference type="InterPro" id="IPR008490">
    <property type="entry name" value="Transposase_InsH_N"/>
</dbReference>
<dbReference type="Pfam" id="PF05598">
    <property type="entry name" value="DUF772"/>
    <property type="match status" value="1"/>
</dbReference>
<dbReference type="AlphaFoldDB" id="A0A3P3ELM0"/>
<dbReference type="Proteomes" id="UP000271137">
    <property type="component" value="Unassembled WGS sequence"/>
</dbReference>
<keyword evidence="4" id="KW-1185">Reference proteome</keyword>
<accession>A0A3P3ELM0</accession>
<dbReference type="EMBL" id="RQXU01000009">
    <property type="protein sequence ID" value="RRH87275.1"/>
    <property type="molecule type" value="Genomic_DNA"/>
</dbReference>
<evidence type="ECO:0000313" key="5">
    <source>
        <dbReference type="Proteomes" id="UP000271590"/>
    </source>
</evidence>
<dbReference type="Proteomes" id="UP000271590">
    <property type="component" value="Unassembled WGS sequence"/>
</dbReference>
<protein>
    <submittedName>
        <fullName evidence="2">Transposase</fullName>
    </submittedName>
</protein>
<evidence type="ECO:0000313" key="4">
    <source>
        <dbReference type="Proteomes" id="UP000271137"/>
    </source>
</evidence>
<sequence length="225" mass="25636">MHAGAAHPVARRFRKWRKSIMKWMSPLRVTMQELDARLSKIVERAREGPVAVNRYGSPWVWIVSHQAWVQADNLRALVPPGHPLVALREQVEDALRHERALLADLESRYGSTIDAATLFKCLMLQIIYSLEDAQKVHESLAYNMLFRWFVGFEKFADELPGRAEFTRELQAVGADPRAVRVVTRCLSSTFLQESGDGDFRVNRGLLHALSHWASAPDARSHEVAR</sequence>
<reference evidence="2 5" key="1">
    <citation type="submission" date="2018-11" db="EMBL/GenBank/DDBJ databases">
        <title>The genome of Variovorax sp T529.</title>
        <authorList>
            <person name="Gao J."/>
        </authorList>
    </citation>
    <scope>NUCLEOTIDE SEQUENCE [LARGE SCALE GENOMIC DNA]</scope>
    <source>
        <strain evidence="2 5">T529</strain>
    </source>
</reference>